<proteinExistence type="inferred from homology"/>
<dbReference type="Gene3D" id="3.40.50.1220">
    <property type="entry name" value="TPP-binding domain"/>
    <property type="match status" value="1"/>
</dbReference>
<accession>A0A1W1CMF3</accession>
<comment type="cofactor">
    <cofactor evidence="2">
        <name>thiamine diphosphate</name>
        <dbReference type="ChEBI" id="CHEBI:58937"/>
    </cofactor>
</comment>
<keyword evidence="8" id="KW-0285">Flavoprotein</keyword>
<gene>
    <name evidence="20" type="ORF">MNB_SV-14-1907</name>
</gene>
<evidence type="ECO:0000256" key="4">
    <source>
        <dbReference type="ARBA" id="ARBA00005025"/>
    </source>
</evidence>
<evidence type="ECO:0000256" key="11">
    <source>
        <dbReference type="ARBA" id="ARBA00022827"/>
    </source>
</evidence>
<keyword evidence="11" id="KW-0274">FAD</keyword>
<sequence length="570" mass="62824">MKMNGAQMVCEALIAEGVKTVFGYPGGAIMNVYDEIYKQDGFEHILNRHEQASVHSADGYARATGEVGVAMVTSGPGFTNAVTGLATAYMDSIPMVVISGQVPLSLIGTDGFQEIDAVGISRPCTKHNYLVRELSELPRIMKEAFHIARTGRPGPVLVDIPKDITAEFGDFVYPKEVNIPSFKPTYKGNNRQIEKAVGAILKAKKPLLYIGGGVILSNASDLVRKLAEMGQIPAVETLMARGVMGAKNPLLQGMLGMHGNYSSNMAMSETDLVISLGARFDDRVTGKLSEFAKYADIIHIDIDPANIGKLVDVDYPIVGDVKIVLEKMISRLEGKIKPSRYSDWLEVLARYNNLYPQSYVDSDEVIKPQWAIERLGELIGEKAIITSDVGQHQMWTAQHYPFDRPRQWLNSGGLGTMGFGFPAALGAKKAFPNKTVVNITGDGSILMNVQELVTASEYKIPVINVILNNHFLGMVRQWQTFFYEERYSETDLSFQPNFKALAEACHGIGYDVSTKEEFDFAIKDAIEKDKVAFVNVQIARFEDVLPMVPASGALYNMMLPKKEDSAKEKK</sequence>
<evidence type="ECO:0000256" key="12">
    <source>
        <dbReference type="ARBA" id="ARBA00022842"/>
    </source>
</evidence>
<dbReference type="UniPathway" id="UPA00047">
    <property type="reaction ID" value="UER00055"/>
</dbReference>
<dbReference type="Pfam" id="PF02776">
    <property type="entry name" value="TPP_enzyme_N"/>
    <property type="match status" value="1"/>
</dbReference>
<dbReference type="PANTHER" id="PTHR18968">
    <property type="entry name" value="THIAMINE PYROPHOSPHATE ENZYMES"/>
    <property type="match status" value="1"/>
</dbReference>
<keyword evidence="10" id="KW-0479">Metal-binding</keyword>
<comment type="pathway">
    <text evidence="3">Amino-acid biosynthesis; L-isoleucine biosynthesis; L-isoleucine from 2-oxobutanoate: step 1/4.</text>
</comment>
<dbReference type="NCBIfam" id="TIGR00118">
    <property type="entry name" value="acolac_lg"/>
    <property type="match status" value="1"/>
</dbReference>
<dbReference type="EMBL" id="FPHN01000214">
    <property type="protein sequence ID" value="SFV66867.1"/>
    <property type="molecule type" value="Genomic_DNA"/>
</dbReference>
<dbReference type="InterPro" id="IPR012846">
    <property type="entry name" value="Acetolactate_synth_lsu"/>
</dbReference>
<evidence type="ECO:0000256" key="3">
    <source>
        <dbReference type="ARBA" id="ARBA00004974"/>
    </source>
</evidence>
<evidence type="ECO:0000256" key="16">
    <source>
        <dbReference type="RuleBase" id="RU362132"/>
    </source>
</evidence>
<protein>
    <recommendedName>
        <fullName evidence="6">acetolactate synthase</fullName>
        <ecNumber evidence="6">2.2.1.6</ecNumber>
    </recommendedName>
</protein>
<dbReference type="CDD" id="cd02015">
    <property type="entry name" value="TPP_AHAS"/>
    <property type="match status" value="1"/>
</dbReference>
<dbReference type="GO" id="GO:0000287">
    <property type="term" value="F:magnesium ion binding"/>
    <property type="evidence" value="ECO:0007669"/>
    <property type="project" value="InterPro"/>
</dbReference>
<dbReference type="Gene3D" id="3.40.50.970">
    <property type="match status" value="2"/>
</dbReference>
<keyword evidence="14" id="KW-0100">Branched-chain amino acid biosynthesis</keyword>
<comment type="cofactor">
    <cofactor evidence="1">
        <name>Mg(2+)</name>
        <dbReference type="ChEBI" id="CHEBI:18420"/>
    </cofactor>
</comment>
<dbReference type="FunFam" id="3.40.50.970:FF:000016">
    <property type="entry name" value="Acetolactate synthase"/>
    <property type="match status" value="1"/>
</dbReference>
<keyword evidence="7" id="KW-0028">Amino-acid biosynthesis</keyword>
<dbReference type="InterPro" id="IPR039368">
    <property type="entry name" value="AHAS_TPP"/>
</dbReference>
<evidence type="ECO:0000256" key="15">
    <source>
        <dbReference type="ARBA" id="ARBA00048670"/>
    </source>
</evidence>
<evidence type="ECO:0000256" key="5">
    <source>
        <dbReference type="ARBA" id="ARBA00007812"/>
    </source>
</evidence>
<dbReference type="NCBIfam" id="NF006319">
    <property type="entry name" value="PRK08527.1"/>
    <property type="match status" value="1"/>
</dbReference>
<feature type="domain" description="Thiamine pyrophosphate enzyme central" evidence="17">
    <location>
        <begin position="193"/>
        <end position="327"/>
    </location>
</feature>
<dbReference type="EC" id="2.2.1.6" evidence="6"/>
<comment type="similarity">
    <text evidence="5 16">Belongs to the TPP enzyme family.</text>
</comment>
<dbReference type="SUPFAM" id="SSF52518">
    <property type="entry name" value="Thiamin diphosphate-binding fold (THDP-binding)"/>
    <property type="match status" value="2"/>
</dbReference>
<dbReference type="InterPro" id="IPR029035">
    <property type="entry name" value="DHS-like_NAD/FAD-binding_dom"/>
</dbReference>
<dbReference type="FunFam" id="3.40.50.970:FF:000007">
    <property type="entry name" value="Acetolactate synthase"/>
    <property type="match status" value="1"/>
</dbReference>
<dbReference type="GO" id="GO:0009099">
    <property type="term" value="P:L-valine biosynthetic process"/>
    <property type="evidence" value="ECO:0007669"/>
    <property type="project" value="UniProtKB-UniPathway"/>
</dbReference>
<dbReference type="GO" id="GO:0003984">
    <property type="term" value="F:acetolactate synthase activity"/>
    <property type="evidence" value="ECO:0007669"/>
    <property type="project" value="UniProtKB-EC"/>
</dbReference>
<dbReference type="SUPFAM" id="SSF52467">
    <property type="entry name" value="DHS-like NAD/FAD-binding domain"/>
    <property type="match status" value="1"/>
</dbReference>
<dbReference type="FunFam" id="3.40.50.1220:FF:000008">
    <property type="entry name" value="Acetolactate synthase"/>
    <property type="match status" value="1"/>
</dbReference>
<dbReference type="InterPro" id="IPR011766">
    <property type="entry name" value="TPP_enzyme_TPP-bd"/>
</dbReference>
<evidence type="ECO:0000256" key="8">
    <source>
        <dbReference type="ARBA" id="ARBA00022630"/>
    </source>
</evidence>
<evidence type="ECO:0000259" key="17">
    <source>
        <dbReference type="Pfam" id="PF00205"/>
    </source>
</evidence>
<evidence type="ECO:0000256" key="7">
    <source>
        <dbReference type="ARBA" id="ARBA00022605"/>
    </source>
</evidence>
<dbReference type="PANTHER" id="PTHR18968:SF13">
    <property type="entry name" value="ACETOLACTATE SYNTHASE CATALYTIC SUBUNIT, MITOCHONDRIAL"/>
    <property type="match status" value="1"/>
</dbReference>
<evidence type="ECO:0000256" key="9">
    <source>
        <dbReference type="ARBA" id="ARBA00022679"/>
    </source>
</evidence>
<evidence type="ECO:0000256" key="2">
    <source>
        <dbReference type="ARBA" id="ARBA00001964"/>
    </source>
</evidence>
<keyword evidence="9 20" id="KW-0808">Transferase</keyword>
<comment type="pathway">
    <text evidence="4">Amino-acid biosynthesis; L-valine biosynthesis; L-valine from pyruvate: step 1/4.</text>
</comment>
<evidence type="ECO:0000313" key="20">
    <source>
        <dbReference type="EMBL" id="SFV66867.1"/>
    </source>
</evidence>
<keyword evidence="12" id="KW-0460">Magnesium</keyword>
<organism evidence="20">
    <name type="scientific">hydrothermal vent metagenome</name>
    <dbReference type="NCBI Taxonomy" id="652676"/>
    <lineage>
        <taxon>unclassified sequences</taxon>
        <taxon>metagenomes</taxon>
        <taxon>ecological metagenomes</taxon>
    </lineage>
</organism>
<evidence type="ECO:0000256" key="1">
    <source>
        <dbReference type="ARBA" id="ARBA00001946"/>
    </source>
</evidence>
<evidence type="ECO:0000256" key="6">
    <source>
        <dbReference type="ARBA" id="ARBA00013145"/>
    </source>
</evidence>
<evidence type="ECO:0000256" key="13">
    <source>
        <dbReference type="ARBA" id="ARBA00023052"/>
    </source>
</evidence>
<evidence type="ECO:0000256" key="14">
    <source>
        <dbReference type="ARBA" id="ARBA00023304"/>
    </source>
</evidence>
<evidence type="ECO:0000259" key="19">
    <source>
        <dbReference type="Pfam" id="PF02776"/>
    </source>
</evidence>
<reference evidence="20" key="1">
    <citation type="submission" date="2016-10" db="EMBL/GenBank/DDBJ databases">
        <authorList>
            <person name="de Groot N.N."/>
        </authorList>
    </citation>
    <scope>NUCLEOTIDE SEQUENCE</scope>
</reference>
<comment type="catalytic activity">
    <reaction evidence="15">
        <text>2 pyruvate + H(+) = (2S)-2-acetolactate + CO2</text>
        <dbReference type="Rhea" id="RHEA:25249"/>
        <dbReference type="ChEBI" id="CHEBI:15361"/>
        <dbReference type="ChEBI" id="CHEBI:15378"/>
        <dbReference type="ChEBI" id="CHEBI:16526"/>
        <dbReference type="ChEBI" id="CHEBI:58476"/>
        <dbReference type="EC" id="2.2.1.6"/>
    </reaction>
</comment>
<dbReference type="GO" id="GO:0009097">
    <property type="term" value="P:isoleucine biosynthetic process"/>
    <property type="evidence" value="ECO:0007669"/>
    <property type="project" value="UniProtKB-UniPathway"/>
</dbReference>
<feature type="domain" description="Thiamine pyrophosphate enzyme TPP-binding" evidence="18">
    <location>
        <begin position="388"/>
        <end position="536"/>
    </location>
</feature>
<dbReference type="PROSITE" id="PS00187">
    <property type="entry name" value="TPP_ENZYMES"/>
    <property type="match status" value="1"/>
</dbReference>
<dbReference type="InterPro" id="IPR012000">
    <property type="entry name" value="Thiamin_PyroP_enz_cen_dom"/>
</dbReference>
<dbReference type="GO" id="GO:0050660">
    <property type="term" value="F:flavin adenine dinucleotide binding"/>
    <property type="evidence" value="ECO:0007669"/>
    <property type="project" value="InterPro"/>
</dbReference>
<keyword evidence="13 16" id="KW-0786">Thiamine pyrophosphate</keyword>
<dbReference type="Pfam" id="PF00205">
    <property type="entry name" value="TPP_enzyme_M"/>
    <property type="match status" value="1"/>
</dbReference>
<dbReference type="UniPathway" id="UPA00049">
    <property type="reaction ID" value="UER00059"/>
</dbReference>
<evidence type="ECO:0000259" key="18">
    <source>
        <dbReference type="Pfam" id="PF02775"/>
    </source>
</evidence>
<dbReference type="CDD" id="cd07035">
    <property type="entry name" value="TPP_PYR_POX_like"/>
    <property type="match status" value="1"/>
</dbReference>
<dbReference type="InterPro" id="IPR029061">
    <property type="entry name" value="THDP-binding"/>
</dbReference>
<dbReference type="InterPro" id="IPR012001">
    <property type="entry name" value="Thiamin_PyroP_enz_TPP-bd_dom"/>
</dbReference>
<dbReference type="InterPro" id="IPR000399">
    <property type="entry name" value="TPP-bd_CS"/>
</dbReference>
<dbReference type="GO" id="GO:0030976">
    <property type="term" value="F:thiamine pyrophosphate binding"/>
    <property type="evidence" value="ECO:0007669"/>
    <property type="project" value="InterPro"/>
</dbReference>
<dbReference type="Pfam" id="PF02775">
    <property type="entry name" value="TPP_enzyme_C"/>
    <property type="match status" value="1"/>
</dbReference>
<name>A0A1W1CMF3_9ZZZZ</name>
<dbReference type="AlphaFoldDB" id="A0A1W1CMF3"/>
<evidence type="ECO:0000256" key="10">
    <source>
        <dbReference type="ARBA" id="ARBA00022723"/>
    </source>
</evidence>
<feature type="domain" description="Thiamine pyrophosphate enzyme N-terminal TPP-binding" evidence="19">
    <location>
        <begin position="3"/>
        <end position="119"/>
    </location>
</feature>
<dbReference type="GO" id="GO:0005948">
    <property type="term" value="C:acetolactate synthase complex"/>
    <property type="evidence" value="ECO:0007669"/>
    <property type="project" value="TreeGrafter"/>
</dbReference>
<dbReference type="InterPro" id="IPR045229">
    <property type="entry name" value="TPP_enz"/>
</dbReference>